<dbReference type="PANTHER" id="PTHR22916:SF3">
    <property type="entry name" value="UDP-GLCNAC:BETAGAL BETA-1,3-N-ACETYLGLUCOSAMINYLTRANSFERASE-LIKE PROTEIN 1"/>
    <property type="match status" value="1"/>
</dbReference>
<evidence type="ECO:0000313" key="2">
    <source>
        <dbReference type="EMBL" id="RCU44717.1"/>
    </source>
</evidence>
<dbReference type="Gene3D" id="3.90.550.10">
    <property type="entry name" value="Spore Coat Polysaccharide Biosynthesis Protein SpsA, Chain A"/>
    <property type="match status" value="1"/>
</dbReference>
<dbReference type="EMBL" id="QPIE01000001">
    <property type="protein sequence ID" value="RCU44717.1"/>
    <property type="molecule type" value="Genomic_DNA"/>
</dbReference>
<keyword evidence="2" id="KW-0808">Transferase</keyword>
<dbReference type="Pfam" id="PF00535">
    <property type="entry name" value="Glycos_transf_2"/>
    <property type="match status" value="1"/>
</dbReference>
<evidence type="ECO:0000259" key="1">
    <source>
        <dbReference type="Pfam" id="PF00535"/>
    </source>
</evidence>
<accession>A0A368N2D3</accession>
<evidence type="ECO:0000313" key="3">
    <source>
        <dbReference type="Proteomes" id="UP000252172"/>
    </source>
</evidence>
<dbReference type="CDD" id="cd00761">
    <property type="entry name" value="Glyco_tranf_GTA_type"/>
    <property type="match status" value="1"/>
</dbReference>
<organism evidence="2 3">
    <name type="scientific">Chryseobacterium lacus</name>
    <dbReference type="NCBI Taxonomy" id="2058346"/>
    <lineage>
        <taxon>Bacteria</taxon>
        <taxon>Pseudomonadati</taxon>
        <taxon>Bacteroidota</taxon>
        <taxon>Flavobacteriia</taxon>
        <taxon>Flavobacteriales</taxon>
        <taxon>Weeksellaceae</taxon>
        <taxon>Chryseobacterium group</taxon>
        <taxon>Chryseobacterium</taxon>
    </lineage>
</organism>
<reference evidence="2 3" key="1">
    <citation type="submission" date="2018-07" db="EMBL/GenBank/DDBJ databases">
        <title>Chryseobacterium lacus sp. nov., isolated from lake water.</title>
        <authorList>
            <person name="Li C.-M."/>
        </authorList>
    </citation>
    <scope>NUCLEOTIDE SEQUENCE [LARGE SCALE GENOMIC DNA]</scope>
    <source>
        <strain evidence="2 3">YLOS41</strain>
    </source>
</reference>
<comment type="caution">
    <text evidence="2">The sequence shown here is derived from an EMBL/GenBank/DDBJ whole genome shotgun (WGS) entry which is preliminary data.</text>
</comment>
<protein>
    <submittedName>
        <fullName evidence="2">Glycosyltransferase family 2 protein</fullName>
    </submittedName>
</protein>
<gene>
    <name evidence="2" type="ORF">DQ356_00365</name>
</gene>
<dbReference type="PANTHER" id="PTHR22916">
    <property type="entry name" value="GLYCOSYLTRANSFERASE"/>
    <property type="match status" value="1"/>
</dbReference>
<dbReference type="InterPro" id="IPR001173">
    <property type="entry name" value="Glyco_trans_2-like"/>
</dbReference>
<proteinExistence type="predicted"/>
<dbReference type="GO" id="GO:0016758">
    <property type="term" value="F:hexosyltransferase activity"/>
    <property type="evidence" value="ECO:0007669"/>
    <property type="project" value="UniProtKB-ARBA"/>
</dbReference>
<dbReference type="InterPro" id="IPR029044">
    <property type="entry name" value="Nucleotide-diphossugar_trans"/>
</dbReference>
<name>A0A368N2D3_9FLAO</name>
<dbReference type="RefSeq" id="WP_114302493.1">
    <property type="nucleotide sequence ID" value="NZ_QPIE01000001.1"/>
</dbReference>
<sequence>MKTAIRENMELVSVIIPMYNAGKTIIRTLDSVKNQKYTGNFEIIIVDDGSTDQSAELVKTYILENGNLDIRLIQQRNSGVSTARNVAMKEAHGNFIALLDADDEWLPEKTERQMKYLSDPELKIDFLVSLWNNERLTFPYFIERKTGLVKISLKQLLLKITGQTSTAIFRKEVLQKTGFFDEKQKYSEDANFWMRVTEHYNMMLVPERLVLAGGGKKSFGVSGLSANLKEMEKGIQKNIREMYHSGRISFVEYLFYYTVSKLKYAIRPFR</sequence>
<feature type="domain" description="Glycosyltransferase 2-like" evidence="1">
    <location>
        <begin position="13"/>
        <end position="176"/>
    </location>
</feature>
<dbReference type="Proteomes" id="UP000252172">
    <property type="component" value="Unassembled WGS sequence"/>
</dbReference>
<keyword evidence="3" id="KW-1185">Reference proteome</keyword>
<dbReference type="OrthoDB" id="597270at2"/>
<dbReference type="SUPFAM" id="SSF53448">
    <property type="entry name" value="Nucleotide-diphospho-sugar transferases"/>
    <property type="match status" value="1"/>
</dbReference>
<dbReference type="AlphaFoldDB" id="A0A368N2D3"/>